<dbReference type="EnsemblProtists" id="EOD32937">
    <property type="protein sequence ID" value="EOD32937"/>
    <property type="gene ID" value="EMIHUDRAFT_455897"/>
</dbReference>
<feature type="region of interest" description="Disordered" evidence="1">
    <location>
        <begin position="33"/>
        <end position="53"/>
    </location>
</feature>
<dbReference type="GeneID" id="17278209"/>
<evidence type="ECO:0000313" key="2">
    <source>
        <dbReference type="EnsemblProtists" id="EOD32937"/>
    </source>
</evidence>
<dbReference type="Proteomes" id="UP000013827">
    <property type="component" value="Unassembled WGS sequence"/>
</dbReference>
<dbReference type="HOGENOM" id="CLU_644710_0_0_1"/>
<evidence type="ECO:0000256" key="1">
    <source>
        <dbReference type="SAM" id="MobiDB-lite"/>
    </source>
</evidence>
<sequence>MGNTVGEHALLRARGLLPRVEFVRSVLSRLVDQPRERRGPPPTQPSASGSAAVPSAESISLAHEALLALFNSGPGVALGSSDLFDGALGLLPQSRAATLPKAAARFLTRLRLLLSSFELPPILCALKRLVAPRGRLEELAKVDENRLGQLSTLYLAALTTDGIRARRIDPSRLAALRDRKMAHPRASWAAAFGLRLPRPGRQRLVYGAPSNPLMARGWASPFAWFVRSTVHFALAPTREAVDALATYLQRRQRQIQRGRDGPLRPVVEVGAGSGHLARLLNATGRLSPPLVATEPFPEGYAQSEEALFGPGFGDGLGGVEAMRDGEAIARHRPALVLCAFMTAGEDWTPAWRAAGVDEYVLIGDLGHGKGVYSLNGDHGGYERVLLEEVSAELLEAGQAALEGTPCEGAGYLVAVAFRKKGKRKVTK</sequence>
<dbReference type="KEGG" id="ehx:EMIHUDRAFT_455897"/>
<name>A0A0D3KB02_EMIH1</name>
<reference evidence="2" key="2">
    <citation type="submission" date="2024-10" db="UniProtKB">
        <authorList>
            <consortium name="EnsemblProtists"/>
        </authorList>
    </citation>
    <scope>IDENTIFICATION</scope>
</reference>
<organism evidence="2 3">
    <name type="scientific">Emiliania huxleyi (strain CCMP1516)</name>
    <dbReference type="NCBI Taxonomy" id="280463"/>
    <lineage>
        <taxon>Eukaryota</taxon>
        <taxon>Haptista</taxon>
        <taxon>Haptophyta</taxon>
        <taxon>Prymnesiophyceae</taxon>
        <taxon>Isochrysidales</taxon>
        <taxon>Noelaerhabdaceae</taxon>
        <taxon>Emiliania</taxon>
    </lineage>
</organism>
<accession>A0A0D3KB02</accession>
<dbReference type="RefSeq" id="XP_005785366.1">
    <property type="nucleotide sequence ID" value="XM_005785309.1"/>
</dbReference>
<proteinExistence type="predicted"/>
<evidence type="ECO:0000313" key="3">
    <source>
        <dbReference type="Proteomes" id="UP000013827"/>
    </source>
</evidence>
<dbReference type="AlphaFoldDB" id="A0A0D3KB02"/>
<keyword evidence="3" id="KW-1185">Reference proteome</keyword>
<dbReference type="PaxDb" id="2903-EOD32937"/>
<protein>
    <submittedName>
        <fullName evidence="2">Uncharacterized protein</fullName>
    </submittedName>
</protein>
<reference evidence="3" key="1">
    <citation type="journal article" date="2013" name="Nature">
        <title>Pan genome of the phytoplankton Emiliania underpins its global distribution.</title>
        <authorList>
            <person name="Read B.A."/>
            <person name="Kegel J."/>
            <person name="Klute M.J."/>
            <person name="Kuo A."/>
            <person name="Lefebvre S.C."/>
            <person name="Maumus F."/>
            <person name="Mayer C."/>
            <person name="Miller J."/>
            <person name="Monier A."/>
            <person name="Salamov A."/>
            <person name="Young J."/>
            <person name="Aguilar M."/>
            <person name="Claverie J.M."/>
            <person name="Frickenhaus S."/>
            <person name="Gonzalez K."/>
            <person name="Herman E.K."/>
            <person name="Lin Y.C."/>
            <person name="Napier J."/>
            <person name="Ogata H."/>
            <person name="Sarno A.F."/>
            <person name="Shmutz J."/>
            <person name="Schroeder D."/>
            <person name="de Vargas C."/>
            <person name="Verret F."/>
            <person name="von Dassow P."/>
            <person name="Valentin K."/>
            <person name="Van de Peer Y."/>
            <person name="Wheeler G."/>
            <person name="Dacks J.B."/>
            <person name="Delwiche C.F."/>
            <person name="Dyhrman S.T."/>
            <person name="Glockner G."/>
            <person name="John U."/>
            <person name="Richards T."/>
            <person name="Worden A.Z."/>
            <person name="Zhang X."/>
            <person name="Grigoriev I.V."/>
            <person name="Allen A.E."/>
            <person name="Bidle K."/>
            <person name="Borodovsky M."/>
            <person name="Bowler C."/>
            <person name="Brownlee C."/>
            <person name="Cock J.M."/>
            <person name="Elias M."/>
            <person name="Gladyshev V.N."/>
            <person name="Groth M."/>
            <person name="Guda C."/>
            <person name="Hadaegh A."/>
            <person name="Iglesias-Rodriguez M.D."/>
            <person name="Jenkins J."/>
            <person name="Jones B.M."/>
            <person name="Lawson T."/>
            <person name="Leese F."/>
            <person name="Lindquist E."/>
            <person name="Lobanov A."/>
            <person name="Lomsadze A."/>
            <person name="Malik S.B."/>
            <person name="Marsh M.E."/>
            <person name="Mackinder L."/>
            <person name="Mock T."/>
            <person name="Mueller-Roeber B."/>
            <person name="Pagarete A."/>
            <person name="Parker M."/>
            <person name="Probert I."/>
            <person name="Quesneville H."/>
            <person name="Raines C."/>
            <person name="Rensing S.A."/>
            <person name="Riano-Pachon D.M."/>
            <person name="Richier S."/>
            <person name="Rokitta S."/>
            <person name="Shiraiwa Y."/>
            <person name="Soanes D.M."/>
            <person name="van der Giezen M."/>
            <person name="Wahlund T.M."/>
            <person name="Williams B."/>
            <person name="Wilson W."/>
            <person name="Wolfe G."/>
            <person name="Wurch L.L."/>
        </authorList>
    </citation>
    <scope>NUCLEOTIDE SEQUENCE</scope>
</reference>